<evidence type="ECO:0000256" key="2">
    <source>
        <dbReference type="ARBA" id="ARBA00007651"/>
    </source>
</evidence>
<keyword evidence="3 7" id="KW-1003">Cell membrane</keyword>
<evidence type="ECO:0000256" key="5">
    <source>
        <dbReference type="ARBA" id="ARBA00022989"/>
    </source>
</evidence>
<organism evidence="9 10">
    <name type="scientific">Adiantum capillus-veneris</name>
    <name type="common">Maidenhair fern</name>
    <dbReference type="NCBI Taxonomy" id="13818"/>
    <lineage>
        <taxon>Eukaryota</taxon>
        <taxon>Viridiplantae</taxon>
        <taxon>Streptophyta</taxon>
        <taxon>Embryophyta</taxon>
        <taxon>Tracheophyta</taxon>
        <taxon>Polypodiopsida</taxon>
        <taxon>Polypodiidae</taxon>
        <taxon>Polypodiales</taxon>
        <taxon>Pteridineae</taxon>
        <taxon>Pteridaceae</taxon>
        <taxon>Vittarioideae</taxon>
        <taxon>Adiantum</taxon>
    </lineage>
</organism>
<evidence type="ECO:0000256" key="6">
    <source>
        <dbReference type="ARBA" id="ARBA00023136"/>
    </source>
</evidence>
<keyword evidence="5 7" id="KW-1133">Transmembrane helix</keyword>
<dbReference type="GO" id="GO:0005886">
    <property type="term" value="C:plasma membrane"/>
    <property type="evidence" value="ECO:0007669"/>
    <property type="project" value="UniProtKB-SubCell"/>
</dbReference>
<keyword evidence="10" id="KW-1185">Reference proteome</keyword>
<comment type="subcellular location">
    <subcellularLocation>
        <location evidence="1 7">Cell membrane</location>
        <topology evidence="1 7">Multi-pass membrane protein</topology>
    </subcellularLocation>
</comment>
<dbReference type="InterPro" id="IPR006702">
    <property type="entry name" value="CASP_dom"/>
</dbReference>
<comment type="subunit">
    <text evidence="7">Homodimer and heterodimers.</text>
</comment>
<dbReference type="Pfam" id="PF04535">
    <property type="entry name" value="CASP_dom"/>
    <property type="match status" value="1"/>
</dbReference>
<dbReference type="AlphaFoldDB" id="A0A9D4VB85"/>
<evidence type="ECO:0000256" key="1">
    <source>
        <dbReference type="ARBA" id="ARBA00004651"/>
    </source>
</evidence>
<name>A0A9D4VB85_ADICA</name>
<evidence type="ECO:0000256" key="7">
    <source>
        <dbReference type="RuleBase" id="RU361233"/>
    </source>
</evidence>
<gene>
    <name evidence="9" type="ORF">GOP47_0002622</name>
</gene>
<evidence type="ECO:0000256" key="4">
    <source>
        <dbReference type="ARBA" id="ARBA00022692"/>
    </source>
</evidence>
<accession>A0A9D4VB85</accession>
<comment type="caution">
    <text evidence="7">Lacks conserved residue(s) required for the propagation of feature annotation.</text>
</comment>
<dbReference type="Proteomes" id="UP000886520">
    <property type="component" value="Chromosome 3"/>
</dbReference>
<sequence length="184" mass="19933">MASPSAASGSAKSDPCSLSSSSCDATWLQHSKPALWCVAIIASISALPLSLPSPLESWPFYSVLQIVRCLFGPSSTSISPSSATTWTLFLLDQVMTYLILSIVAASAQSGRLCNPKCFPFPLPLMMSLMMRKKMMSLRELGTIFYPIIGFAIHCSFLPPLHLVLWTFLSPWEVTPATSQGIPMA</sequence>
<comment type="caution">
    <text evidence="9">The sequence shown here is derived from an EMBL/GenBank/DDBJ whole genome shotgun (WGS) entry which is preliminary data.</text>
</comment>
<proteinExistence type="inferred from homology"/>
<evidence type="ECO:0000313" key="10">
    <source>
        <dbReference type="Proteomes" id="UP000886520"/>
    </source>
</evidence>
<protein>
    <recommendedName>
        <fullName evidence="7">CASP-like protein</fullName>
    </recommendedName>
</protein>
<evidence type="ECO:0000256" key="3">
    <source>
        <dbReference type="ARBA" id="ARBA00022475"/>
    </source>
</evidence>
<feature type="domain" description="Casparian strip membrane protein" evidence="8">
    <location>
        <begin position="60"/>
        <end position="113"/>
    </location>
</feature>
<keyword evidence="4 7" id="KW-0812">Transmembrane</keyword>
<reference evidence="9" key="1">
    <citation type="submission" date="2021-01" db="EMBL/GenBank/DDBJ databases">
        <title>Adiantum capillus-veneris genome.</title>
        <authorList>
            <person name="Fang Y."/>
            <person name="Liao Q."/>
        </authorList>
    </citation>
    <scope>NUCLEOTIDE SEQUENCE</scope>
    <source>
        <strain evidence="9">H3</strain>
        <tissue evidence="9">Leaf</tissue>
    </source>
</reference>
<feature type="transmembrane region" description="Helical" evidence="7">
    <location>
        <begin position="140"/>
        <end position="168"/>
    </location>
</feature>
<evidence type="ECO:0000313" key="9">
    <source>
        <dbReference type="EMBL" id="KAI5082879.1"/>
    </source>
</evidence>
<evidence type="ECO:0000259" key="8">
    <source>
        <dbReference type="Pfam" id="PF04535"/>
    </source>
</evidence>
<keyword evidence="6 7" id="KW-0472">Membrane</keyword>
<dbReference type="EMBL" id="JABFUD020000002">
    <property type="protein sequence ID" value="KAI5082879.1"/>
    <property type="molecule type" value="Genomic_DNA"/>
</dbReference>
<comment type="similarity">
    <text evidence="2 7">Belongs to the Casparian strip membrane proteins (CASP) family.</text>
</comment>